<evidence type="ECO:0000259" key="1">
    <source>
        <dbReference type="Pfam" id="PF03457"/>
    </source>
</evidence>
<dbReference type="RefSeq" id="XP_008619586.1">
    <property type="nucleotide sequence ID" value="XM_008621364.1"/>
</dbReference>
<keyword evidence="3" id="KW-1185">Reference proteome</keyword>
<organism evidence="2 3">
    <name type="scientific">Saprolegnia diclina (strain VS20)</name>
    <dbReference type="NCBI Taxonomy" id="1156394"/>
    <lineage>
        <taxon>Eukaryota</taxon>
        <taxon>Sar</taxon>
        <taxon>Stramenopiles</taxon>
        <taxon>Oomycota</taxon>
        <taxon>Saprolegniomycetes</taxon>
        <taxon>Saprolegniales</taxon>
        <taxon>Saprolegniaceae</taxon>
        <taxon>Saprolegnia</taxon>
    </lineage>
</organism>
<dbReference type="GeneID" id="19955925"/>
<reference evidence="2 3" key="1">
    <citation type="submission" date="2012-04" db="EMBL/GenBank/DDBJ databases">
        <title>The Genome Sequence of Saprolegnia declina VS20.</title>
        <authorList>
            <consortium name="The Broad Institute Genome Sequencing Platform"/>
            <person name="Russ C."/>
            <person name="Nusbaum C."/>
            <person name="Tyler B."/>
            <person name="van West P."/>
            <person name="Dieguez-Uribeondo J."/>
            <person name="de Bruijn I."/>
            <person name="Tripathy S."/>
            <person name="Jiang R."/>
            <person name="Young S.K."/>
            <person name="Zeng Q."/>
            <person name="Gargeya S."/>
            <person name="Fitzgerald M."/>
            <person name="Haas B."/>
            <person name="Abouelleil A."/>
            <person name="Alvarado L."/>
            <person name="Arachchi H.M."/>
            <person name="Berlin A."/>
            <person name="Chapman S.B."/>
            <person name="Goldberg J."/>
            <person name="Griggs A."/>
            <person name="Gujja S."/>
            <person name="Hansen M."/>
            <person name="Howarth C."/>
            <person name="Imamovic A."/>
            <person name="Larimer J."/>
            <person name="McCowen C."/>
            <person name="Montmayeur A."/>
            <person name="Murphy C."/>
            <person name="Neiman D."/>
            <person name="Pearson M."/>
            <person name="Priest M."/>
            <person name="Roberts A."/>
            <person name="Saif S."/>
            <person name="Shea T."/>
            <person name="Sisk P."/>
            <person name="Sykes S."/>
            <person name="Wortman J."/>
            <person name="Nusbaum C."/>
            <person name="Birren B."/>
        </authorList>
    </citation>
    <scope>NUCLEOTIDE SEQUENCE [LARGE SCALE GENOMIC DNA]</scope>
    <source>
        <strain evidence="2 3">VS20</strain>
    </source>
</reference>
<accession>T0R4J9</accession>
<sequence>MGAALWAAVVDALTTFRELHGHVDVPADFAVPATAPWSDVVHGIHLGLLVVFLRTRPTIDPVIKTTLDALGFDLTPVRIVQRRQWSWVHRLEALCLYREAHGHMKVPQRYVVPTSYPQHLHHLPLGHLVSSLRCQSIAYTPERVQRISDLDALGFLWRLSSKNATYCVVHRPGKRAPMAQTVAWSEQIEALLVFRRLHGHANVPDGFIVPPEADVWPLPMHYVALDLALTLLRVHVYELPKTDADRLREAAHGHMKVPQRYVVPTSYPQHLHHLSLGHLVNNLRCRSIAYTSERVQRISDLDALGFLWRLSSRNATFCVVHRPGKCAPMSQLVAWSEQIEALLVFRRLHGHANVPDGFIVPPQTPWPLRMHHVALDLALTSLRAHVYELPKTDADRLREAGFFADLPDFSTFIELLAIYRTEFGSSAVRIDFVVPPSGGPWINVWRGLALGDLAWSVGLRARALEATQHDDLQRVGFVFNVDATWANIVHGLEHFRSLYGPLAVPTSFVAPATWLSDLAGLRLGHYVERMHTAKRLRLLPPATASTFAALTQIPPVASSLWAPPRDANARLEVLQQLRDIVRVVRDVYTVVPNDFVVPASGSAWPADSDGVQLGVRLRWFWQHKQLSVPVCDEIRALGVRVANRSAITNKLPPTAPALKYRTWTAHDKMRALGFYRHLHGSARVPVRLAVFANNLRYYPRVLDDKLEVQLKLVGFSWPTSWVPSSRCVKRTTRGALVVGMVPIAAQVAALHTYQCLVGDVLAMPKDFAVPRNDAAWPTGSSDIVLSYVLPSLRYHWFELAPEDEATVRALGLFTDVPPFDVFVQLAFRLSCDDKTTVPLDFVVPTEWSASWHDAPLGELAWSLGVRMTQLEKNKSQQLAAIGFAFNTPATWAHIVDGLRTYHSLYGSMDVPEDFLVPQTASWPEDMHGMRLGHCVKFLVTARELYLLPAATTTAIDAIGADAPMPEAVSISVGVNAATPAISAAATSDTIGADAPPPEATTLSSDENSAALAILASAATTTVVQPAANEVVAAPLPMTLCQASLSSSRQYKQLPRSMLTPTRTSAATTSLRWICGSTRRHARAIRRFSALYRQQSHLDELRALKFKWQLFD</sequence>
<dbReference type="EMBL" id="JH767217">
    <property type="protein sequence ID" value="EQC26983.1"/>
    <property type="molecule type" value="Genomic_DNA"/>
</dbReference>
<dbReference type="AlphaFoldDB" id="T0R4J9"/>
<proteinExistence type="predicted"/>
<name>T0R4J9_SAPDV</name>
<dbReference type="VEuPathDB" id="FungiDB:SDRG_15198"/>
<gene>
    <name evidence="2" type="ORF">SDRG_15198</name>
</gene>
<evidence type="ECO:0000313" key="2">
    <source>
        <dbReference type="EMBL" id="EQC26983.1"/>
    </source>
</evidence>
<dbReference type="Pfam" id="PF03457">
    <property type="entry name" value="HA"/>
    <property type="match status" value="1"/>
</dbReference>
<protein>
    <recommendedName>
        <fullName evidence="1">Helicase-associated domain-containing protein</fullName>
    </recommendedName>
</protein>
<dbReference type="PANTHER" id="PTHR37066:SF1">
    <property type="entry name" value="LNS2_PITP DOMAIN-CONTAINING PROTEIN"/>
    <property type="match status" value="1"/>
</dbReference>
<dbReference type="OMA" id="SATWAHI"/>
<dbReference type="Proteomes" id="UP000030762">
    <property type="component" value="Unassembled WGS sequence"/>
</dbReference>
<dbReference type="OrthoDB" id="211873at2759"/>
<feature type="domain" description="Helicase-associated" evidence="1">
    <location>
        <begin position="86"/>
        <end position="155"/>
    </location>
</feature>
<dbReference type="PANTHER" id="PTHR37066">
    <property type="entry name" value="HELICASE-ASSOCIATED"/>
    <property type="match status" value="1"/>
</dbReference>
<dbReference type="eggNOG" id="ENOG502S9SZ">
    <property type="taxonomic scope" value="Eukaryota"/>
</dbReference>
<evidence type="ECO:0000313" key="3">
    <source>
        <dbReference type="Proteomes" id="UP000030762"/>
    </source>
</evidence>
<dbReference type="InParanoid" id="T0R4J9"/>
<dbReference type="InterPro" id="IPR005114">
    <property type="entry name" value="Helicase_assoc"/>
</dbReference>